<feature type="non-terminal residue" evidence="1">
    <location>
        <position position="278"/>
    </location>
</feature>
<proteinExistence type="predicted"/>
<evidence type="ECO:0000313" key="2">
    <source>
        <dbReference type="Proteomes" id="UP001150603"/>
    </source>
</evidence>
<comment type="caution">
    <text evidence="1">The sequence shown here is derived from an EMBL/GenBank/DDBJ whole genome shotgun (WGS) entry which is preliminary data.</text>
</comment>
<reference evidence="1" key="1">
    <citation type="submission" date="2022-07" db="EMBL/GenBank/DDBJ databases">
        <title>Phylogenomic reconstructions and comparative analyses of Kickxellomycotina fungi.</title>
        <authorList>
            <person name="Reynolds N.K."/>
            <person name="Stajich J.E."/>
            <person name="Barry K."/>
            <person name="Grigoriev I.V."/>
            <person name="Crous P."/>
            <person name="Smith M.E."/>
        </authorList>
    </citation>
    <scope>NUCLEOTIDE SEQUENCE</scope>
    <source>
        <strain evidence="1">NRRL 5244</strain>
    </source>
</reference>
<dbReference type="Proteomes" id="UP001150603">
    <property type="component" value="Unassembled WGS sequence"/>
</dbReference>
<dbReference type="EMBL" id="JANBPW010006855">
    <property type="protein sequence ID" value="KAJ1927042.1"/>
    <property type="molecule type" value="Genomic_DNA"/>
</dbReference>
<name>A0ACC1IXI2_9FUNG</name>
<protein>
    <submittedName>
        <fullName evidence="1">RNA export factor gle2</fullName>
    </submittedName>
</protein>
<organism evidence="1 2">
    <name type="scientific">Linderina macrospora</name>
    <dbReference type="NCBI Taxonomy" id="4868"/>
    <lineage>
        <taxon>Eukaryota</taxon>
        <taxon>Fungi</taxon>
        <taxon>Fungi incertae sedis</taxon>
        <taxon>Zoopagomycota</taxon>
        <taxon>Kickxellomycotina</taxon>
        <taxon>Kickxellomycetes</taxon>
        <taxon>Kickxellales</taxon>
        <taxon>Kickxellaceae</taxon>
        <taxon>Linderina</taxon>
    </lineage>
</organism>
<gene>
    <name evidence="1" type="primary">GLE2</name>
    <name evidence="1" type="ORF">FBU59_007257</name>
</gene>
<evidence type="ECO:0000313" key="1">
    <source>
        <dbReference type="EMBL" id="KAJ1927042.1"/>
    </source>
</evidence>
<sequence length="278" mass="30594">MFRQPPKDAEISQPPTDTISQIEFSPNSYLLAGSSWDNQVRVWDIQSNGASTGKAAYSHEAPALCCAWSRDGTKVASGGADKAGRMLDVATGQSVQIAQHDEPIRCIRFVEADNASPIVATGSWDKTVKYWDLRQPTPLGTVTLSERVYAMDSLHPLMVVGTADRKLYVFDLNNPTQPFKTLDSPLKWQTRSVSCFVKKDGFAVGSIEGRVGVQYIDDKNKDRNFSFKCHRTNEDPLSTGVHAVNSMSQHPVTGTFCTAGSDGSIVFWDKDARQKLKS</sequence>
<accession>A0ACC1IXI2</accession>
<keyword evidence="2" id="KW-1185">Reference proteome</keyword>